<keyword evidence="5 13" id="KW-0812">Transmembrane</keyword>
<evidence type="ECO:0000313" key="15">
    <source>
        <dbReference type="Proteomes" id="UP000184346"/>
    </source>
</evidence>
<organism evidence="14 15">
    <name type="scientific">Modicisalibacter ilicicola DSM 19980</name>
    <dbReference type="NCBI Taxonomy" id="1121942"/>
    <lineage>
        <taxon>Bacteria</taxon>
        <taxon>Pseudomonadati</taxon>
        <taxon>Pseudomonadota</taxon>
        <taxon>Gammaproteobacteria</taxon>
        <taxon>Oceanospirillales</taxon>
        <taxon>Halomonadaceae</taxon>
        <taxon>Modicisalibacter</taxon>
    </lineage>
</organism>
<proteinExistence type="inferred from homology"/>
<comment type="subcellular location">
    <subcellularLocation>
        <location evidence="1 13">Cell membrane</location>
        <topology evidence="1 13">Multi-pass membrane protein</topology>
    </subcellularLocation>
</comment>
<feature type="transmembrane region" description="Helical" evidence="13">
    <location>
        <begin position="6"/>
        <end position="22"/>
    </location>
</feature>
<dbReference type="GO" id="GO:0008137">
    <property type="term" value="F:NADH dehydrogenase (ubiquinone) activity"/>
    <property type="evidence" value="ECO:0007669"/>
    <property type="project" value="UniProtKB-UniRule"/>
</dbReference>
<evidence type="ECO:0000256" key="2">
    <source>
        <dbReference type="ARBA" id="ARBA00005698"/>
    </source>
</evidence>
<keyword evidence="7" id="KW-1278">Translocase</keyword>
<dbReference type="OrthoDB" id="9790848at2"/>
<dbReference type="NCBIfam" id="NF005162">
    <property type="entry name" value="PRK06638.1-1"/>
    <property type="match status" value="1"/>
</dbReference>
<dbReference type="Proteomes" id="UP000184346">
    <property type="component" value="Unassembled WGS sequence"/>
</dbReference>
<dbReference type="GO" id="GO:0048038">
    <property type="term" value="F:quinone binding"/>
    <property type="evidence" value="ECO:0007669"/>
    <property type="project" value="UniProtKB-UniRule"/>
</dbReference>
<dbReference type="PANTHER" id="PTHR33269:SF17">
    <property type="entry name" value="NADH-UBIQUINONE OXIDOREDUCTASE CHAIN 6"/>
    <property type="match status" value="1"/>
</dbReference>
<dbReference type="InterPro" id="IPR001457">
    <property type="entry name" value="NADH_UbQ/plastoQ_OxRdtase_su6"/>
</dbReference>
<dbReference type="STRING" id="1121942.SAMN02745148_02262"/>
<evidence type="ECO:0000256" key="9">
    <source>
        <dbReference type="ARBA" id="ARBA00023027"/>
    </source>
</evidence>
<dbReference type="RefSeq" id="WP_072822869.1">
    <property type="nucleotide sequence ID" value="NZ_FQUJ01000009.1"/>
</dbReference>
<sequence length="181" mass="19109">MEVAFYLSGLVAVLATLGVITNTNPVHALLYLVVSLIAVALVFFSLGAPFAAALEVIVYAGAIMVLFVFVVMMLNLGEAVVAQERAWLKPRTWLGPAVLAAVLLLTLIAALWRGDIGLVISGETLTAKAVGTTLFGPWLLIVELAAMLLLAALVTASHVGRLAAPDKPPMHQETGARKEVR</sequence>
<comment type="catalytic activity">
    <reaction evidence="12 13">
        <text>a quinone + NADH + 5 H(+)(in) = a quinol + NAD(+) + 4 H(+)(out)</text>
        <dbReference type="Rhea" id="RHEA:57888"/>
        <dbReference type="ChEBI" id="CHEBI:15378"/>
        <dbReference type="ChEBI" id="CHEBI:24646"/>
        <dbReference type="ChEBI" id="CHEBI:57540"/>
        <dbReference type="ChEBI" id="CHEBI:57945"/>
        <dbReference type="ChEBI" id="CHEBI:132124"/>
    </reaction>
</comment>
<dbReference type="Pfam" id="PF00499">
    <property type="entry name" value="Oxidored_q3"/>
    <property type="match status" value="1"/>
</dbReference>
<evidence type="ECO:0000256" key="4">
    <source>
        <dbReference type="ARBA" id="ARBA00022475"/>
    </source>
</evidence>
<feature type="transmembrane region" description="Helical" evidence="13">
    <location>
        <begin position="134"/>
        <end position="154"/>
    </location>
</feature>
<keyword evidence="6 13" id="KW-0874">Quinone</keyword>
<comment type="similarity">
    <text evidence="2 13">Belongs to the complex I subunit 6 family.</text>
</comment>
<evidence type="ECO:0000256" key="8">
    <source>
        <dbReference type="ARBA" id="ARBA00022989"/>
    </source>
</evidence>
<evidence type="ECO:0000256" key="10">
    <source>
        <dbReference type="ARBA" id="ARBA00023136"/>
    </source>
</evidence>
<gene>
    <name evidence="14" type="ORF">SAMN02745148_02262</name>
</gene>
<evidence type="ECO:0000313" key="14">
    <source>
        <dbReference type="EMBL" id="SHF29582.1"/>
    </source>
</evidence>
<evidence type="ECO:0000256" key="7">
    <source>
        <dbReference type="ARBA" id="ARBA00022967"/>
    </source>
</evidence>
<dbReference type="PANTHER" id="PTHR33269">
    <property type="entry name" value="NADH-UBIQUINONE OXIDOREDUCTASE CHAIN 6"/>
    <property type="match status" value="1"/>
</dbReference>
<dbReference type="GO" id="GO:0005886">
    <property type="term" value="C:plasma membrane"/>
    <property type="evidence" value="ECO:0007669"/>
    <property type="project" value="UniProtKB-SubCell"/>
</dbReference>
<evidence type="ECO:0000256" key="13">
    <source>
        <dbReference type="RuleBase" id="RU004429"/>
    </source>
</evidence>
<keyword evidence="10 13" id="KW-0472">Membrane</keyword>
<feature type="transmembrane region" description="Helical" evidence="13">
    <location>
        <begin position="29"/>
        <end position="50"/>
    </location>
</feature>
<evidence type="ECO:0000256" key="12">
    <source>
        <dbReference type="ARBA" id="ARBA00047712"/>
    </source>
</evidence>
<keyword evidence="4 13" id="KW-1003">Cell membrane</keyword>
<reference evidence="14 15" key="1">
    <citation type="submission" date="2016-11" db="EMBL/GenBank/DDBJ databases">
        <authorList>
            <person name="Jaros S."/>
            <person name="Januszkiewicz K."/>
            <person name="Wedrychowicz H."/>
        </authorList>
    </citation>
    <scope>NUCLEOTIDE SEQUENCE [LARGE SCALE GENOMIC DNA]</scope>
    <source>
        <strain evidence="14 15">DSM 19980</strain>
    </source>
</reference>
<evidence type="ECO:0000256" key="5">
    <source>
        <dbReference type="ARBA" id="ARBA00022692"/>
    </source>
</evidence>
<evidence type="ECO:0000256" key="11">
    <source>
        <dbReference type="ARBA" id="ARBA00025811"/>
    </source>
</evidence>
<dbReference type="Gene3D" id="1.20.120.1200">
    <property type="entry name" value="NADH-ubiquinone/plastoquinone oxidoreductase chain 6, subunit NuoJ"/>
    <property type="match status" value="1"/>
</dbReference>
<feature type="transmembrane region" description="Helical" evidence="13">
    <location>
        <begin position="93"/>
        <end position="114"/>
    </location>
</feature>
<dbReference type="EC" id="7.1.1.-" evidence="13"/>
<name>A0A1M5AI65_9GAMM</name>
<dbReference type="EMBL" id="FQUJ01000009">
    <property type="protein sequence ID" value="SHF29582.1"/>
    <property type="molecule type" value="Genomic_DNA"/>
</dbReference>
<keyword evidence="9 13" id="KW-0520">NAD</keyword>
<evidence type="ECO:0000256" key="3">
    <source>
        <dbReference type="ARBA" id="ARBA00019907"/>
    </source>
</evidence>
<keyword evidence="15" id="KW-1185">Reference proteome</keyword>
<evidence type="ECO:0000256" key="6">
    <source>
        <dbReference type="ARBA" id="ARBA00022719"/>
    </source>
</evidence>
<dbReference type="InterPro" id="IPR042106">
    <property type="entry name" value="Nuo/plastoQ_OxRdtase_6_NuoJ"/>
</dbReference>
<accession>A0A1M5AI65</accession>
<evidence type="ECO:0000256" key="1">
    <source>
        <dbReference type="ARBA" id="ARBA00004651"/>
    </source>
</evidence>
<comment type="function">
    <text evidence="13">NDH-1 shuttles electrons from NADH, via FMN and iron-sulfur (Fe-S) centers, to quinones in the respiratory chain. Couples the redox reaction to proton translocation (for every two electrons transferred, four hydrogen ions are translocated across the cytoplasmic membrane), and thus conserves the redox energy in a proton gradient.</text>
</comment>
<feature type="transmembrane region" description="Helical" evidence="13">
    <location>
        <begin position="56"/>
        <end position="81"/>
    </location>
</feature>
<protein>
    <recommendedName>
        <fullName evidence="3 13">NADH-quinone oxidoreductase subunit J</fullName>
        <ecNumber evidence="13">7.1.1.-</ecNumber>
    </recommendedName>
</protein>
<dbReference type="FunFam" id="1.20.120.1200:FF:000001">
    <property type="entry name" value="NADH-quinone oxidoreductase subunit J"/>
    <property type="match status" value="1"/>
</dbReference>
<dbReference type="AlphaFoldDB" id="A0A1M5AI65"/>
<keyword evidence="8 13" id="KW-1133">Transmembrane helix</keyword>
<comment type="subunit">
    <text evidence="11">Composed of 13 different subunits. Subunits NuoA, H, J, K, L, M, N constitute the membrane sector of the complex.</text>
</comment>